<evidence type="ECO:0000313" key="3">
    <source>
        <dbReference type="Proteomes" id="UP001061862"/>
    </source>
</evidence>
<protein>
    <submittedName>
        <fullName evidence="2">Uncharacterized protein</fullName>
    </submittedName>
</protein>
<keyword evidence="3" id="KW-1185">Reference proteome</keyword>
<reference evidence="2 3" key="1">
    <citation type="submission" date="2022-09" db="EMBL/GenBank/DDBJ databases">
        <title>Interaction between co-microsymbionts with complementary sets of symbiotic genes in legume-rhizobium systems.</title>
        <authorList>
            <person name="Safronova V."/>
            <person name="Sazanova A."/>
            <person name="Afonin A."/>
            <person name="Chirak E."/>
        </authorList>
    </citation>
    <scope>NUCLEOTIDE SEQUENCE [LARGE SCALE GENOMIC DNA]</scope>
    <source>
        <strain evidence="2 3">A18/4-1</strain>
    </source>
</reference>
<gene>
    <name evidence="2" type="ORF">N8A98_17410</name>
</gene>
<dbReference type="EMBL" id="CP104965">
    <property type="protein sequence ID" value="UXN69003.1"/>
    <property type="molecule type" value="Genomic_DNA"/>
</dbReference>
<evidence type="ECO:0000313" key="2">
    <source>
        <dbReference type="EMBL" id="UXN69003.1"/>
    </source>
</evidence>
<proteinExistence type="predicted"/>
<accession>A0ABY6C9T5</accession>
<keyword evidence="1" id="KW-0812">Transmembrane</keyword>
<organism evidence="2 3">
    <name type="scientific">Devosia neptuniae</name>
    <dbReference type="NCBI Taxonomy" id="191302"/>
    <lineage>
        <taxon>Bacteria</taxon>
        <taxon>Pseudomonadati</taxon>
        <taxon>Pseudomonadota</taxon>
        <taxon>Alphaproteobacteria</taxon>
        <taxon>Hyphomicrobiales</taxon>
        <taxon>Devosiaceae</taxon>
        <taxon>Devosia</taxon>
    </lineage>
</organism>
<dbReference type="Proteomes" id="UP001061862">
    <property type="component" value="Chromosome"/>
</dbReference>
<sequence length="224" mass="24116">MSSQSAPATPRHPPASLGFNLAGIAVLALLLAVGAAYLLDEMGRTSRTPTPALEDGNPIVQTISGRELTIPTAWFRYGEQIRDGFTNQIDLTLMFAPDGATPLPVQVMLLPRSRARTSSALLDAVYLHQFGDETLAGIPGLVGKPLGAAAGYEGERVWYDPLSANAFVAKCMAPIEPGAPEQCVRTVYLPSGIAAVYVFDAKALQSWRQFDTQMKLWLEKIGAW</sequence>
<name>A0ABY6C9T5_9HYPH</name>
<keyword evidence="1" id="KW-0472">Membrane</keyword>
<feature type="transmembrane region" description="Helical" evidence="1">
    <location>
        <begin position="17"/>
        <end position="39"/>
    </location>
</feature>
<dbReference type="RefSeq" id="WP_262167179.1">
    <property type="nucleotide sequence ID" value="NZ_CP104965.1"/>
</dbReference>
<keyword evidence="1" id="KW-1133">Transmembrane helix</keyword>
<evidence type="ECO:0000256" key="1">
    <source>
        <dbReference type="SAM" id="Phobius"/>
    </source>
</evidence>